<dbReference type="Pfam" id="PF18204">
    <property type="entry name" value="PGF-CTERM"/>
    <property type="match status" value="1"/>
</dbReference>
<dbReference type="GeneID" id="79265474"/>
<accession>A0ABD5ZKY0</accession>
<dbReference type="InterPro" id="IPR027268">
    <property type="entry name" value="Peptidase_M4/M1_CTD_sf"/>
</dbReference>
<organism evidence="4 5">
    <name type="scientific">Halosegnis marinus</name>
    <dbReference type="NCBI Taxonomy" id="3034023"/>
    <lineage>
        <taxon>Archaea</taxon>
        <taxon>Methanobacteriati</taxon>
        <taxon>Methanobacteriota</taxon>
        <taxon>Stenosarchaea group</taxon>
        <taxon>Halobacteria</taxon>
        <taxon>Halobacteriales</taxon>
        <taxon>Natronomonadaceae</taxon>
        <taxon>Halosegnis</taxon>
    </lineage>
</organism>
<dbReference type="InterPro" id="IPR026371">
    <property type="entry name" value="PGF_CTERM"/>
</dbReference>
<dbReference type="RefSeq" id="WP_276234809.1">
    <property type="nucleotide sequence ID" value="NZ_CP119802.1"/>
</dbReference>
<feature type="region of interest" description="Disordered" evidence="2">
    <location>
        <begin position="392"/>
        <end position="497"/>
    </location>
</feature>
<dbReference type="EMBL" id="JBHTAP010000001">
    <property type="protein sequence ID" value="MFC7233814.1"/>
    <property type="molecule type" value="Genomic_DNA"/>
</dbReference>
<sequence length="519" mass="53966">MDSAVRLVALLLVLAAVAPGVALGDATGPDTVDVTYTVAHDPSGPTVSVTMRVEMPDRVTELDARLPSWVEVTATDGFDPADGSYQWDGETDAPSIEYTVPTDAPGDPLVNGAYAYVEQADFVGGVGYRYRNPEVGFERHVEVAGTGTVHGFGVSLWNEATTRTTGDGTTVTLVTPPTDGPAGVPANGTRDRAVLDRLTAIDEFFGFDRTDDRIVVYLRPSDAPELGGDVAGRANSGGTMLLAADRATDRTLLAHEYVHTQQDFLAVAATDWLVEGSADYYGYYYAYHAGDLSFAEFRERLNVRDDPRYRDADLRNLTNASETADYRKGRHVAAALDAWMRNRSDGEARLSDVFVTLRARDGGAPTYADGPGFGTADLVDVVSEAAGAPVEPWYDAATGPSSPPPIPDDPALFAHDGEVRTATPSPTATATATPSPTATATATATATTTGGTATSTGTPPSPTATSPTPTATSVSGGAGATATSTDAPTATPGQPGFGAAAALSALAAVALARKRNRTR</sequence>
<feature type="domain" description="PGF-CTERM archaeal protein-sorting signal" evidence="3">
    <location>
        <begin position="494"/>
        <end position="515"/>
    </location>
</feature>
<evidence type="ECO:0000256" key="2">
    <source>
        <dbReference type="SAM" id="MobiDB-lite"/>
    </source>
</evidence>
<protein>
    <submittedName>
        <fullName evidence="4">PGF-CTERM sorting domain-containing protein</fullName>
    </submittedName>
</protein>
<evidence type="ECO:0000313" key="4">
    <source>
        <dbReference type="EMBL" id="MFC7233814.1"/>
    </source>
</evidence>
<name>A0ABD5ZKY0_9EURY</name>
<gene>
    <name evidence="4" type="ORF">ACFQJ4_00645</name>
</gene>
<proteinExistence type="predicted"/>
<dbReference type="Gene3D" id="1.10.390.10">
    <property type="entry name" value="Neutral Protease Domain 2"/>
    <property type="match status" value="1"/>
</dbReference>
<feature type="compositionally biased region" description="Low complexity" evidence="2">
    <location>
        <begin position="421"/>
        <end position="497"/>
    </location>
</feature>
<evidence type="ECO:0000256" key="1">
    <source>
        <dbReference type="ARBA" id="ARBA00022729"/>
    </source>
</evidence>
<dbReference type="SUPFAM" id="SSF55486">
    <property type="entry name" value="Metalloproteases ('zincins'), catalytic domain"/>
    <property type="match status" value="1"/>
</dbReference>
<comment type="caution">
    <text evidence="4">The sequence shown here is derived from an EMBL/GenBank/DDBJ whole genome shotgun (WGS) entry which is preliminary data.</text>
</comment>
<evidence type="ECO:0000313" key="5">
    <source>
        <dbReference type="Proteomes" id="UP001596398"/>
    </source>
</evidence>
<evidence type="ECO:0000259" key="3">
    <source>
        <dbReference type="Pfam" id="PF18204"/>
    </source>
</evidence>
<dbReference type="Proteomes" id="UP001596398">
    <property type="component" value="Unassembled WGS sequence"/>
</dbReference>
<reference evidence="4 5" key="1">
    <citation type="journal article" date="2019" name="Int. J. Syst. Evol. Microbiol.">
        <title>The Global Catalogue of Microorganisms (GCM) 10K type strain sequencing project: providing services to taxonomists for standard genome sequencing and annotation.</title>
        <authorList>
            <consortium name="The Broad Institute Genomics Platform"/>
            <consortium name="The Broad Institute Genome Sequencing Center for Infectious Disease"/>
            <person name="Wu L."/>
            <person name="Ma J."/>
        </authorList>
    </citation>
    <scope>NUCLEOTIDE SEQUENCE [LARGE SCALE GENOMIC DNA]</scope>
    <source>
        <strain evidence="4 5">DT85</strain>
    </source>
</reference>
<keyword evidence="5" id="KW-1185">Reference proteome</keyword>
<dbReference type="AlphaFoldDB" id="A0ABD5ZKY0"/>
<keyword evidence="1" id="KW-0732">Signal</keyword>